<keyword evidence="3" id="KW-1185">Reference proteome</keyword>
<proteinExistence type="predicted"/>
<dbReference type="AlphaFoldDB" id="A0A2I1G6Q8"/>
<dbReference type="EMBL" id="LLXI01000192">
    <property type="protein sequence ID" value="PKY42328.1"/>
    <property type="molecule type" value="Genomic_DNA"/>
</dbReference>
<reference evidence="2 3" key="1">
    <citation type="submission" date="2015-10" db="EMBL/GenBank/DDBJ databases">
        <title>Genome analyses suggest a sexual origin of heterokaryosis in a supposedly ancient asexual fungus.</title>
        <authorList>
            <person name="Ropars J."/>
            <person name="Sedzielewska K."/>
            <person name="Noel J."/>
            <person name="Charron P."/>
            <person name="Farinelli L."/>
            <person name="Marton T."/>
            <person name="Kruger M."/>
            <person name="Pelin A."/>
            <person name="Brachmann A."/>
            <person name="Corradi N."/>
        </authorList>
    </citation>
    <scope>NUCLEOTIDE SEQUENCE [LARGE SCALE GENOMIC DNA]</scope>
    <source>
        <strain evidence="2 3">A4</strain>
    </source>
</reference>
<feature type="compositionally biased region" description="Basic and acidic residues" evidence="1">
    <location>
        <begin position="197"/>
        <end position="210"/>
    </location>
</feature>
<dbReference type="VEuPathDB" id="FungiDB:RhiirFUN_016892"/>
<evidence type="ECO:0000256" key="1">
    <source>
        <dbReference type="SAM" id="MobiDB-lite"/>
    </source>
</evidence>
<accession>A0A2I1G6Q8</accession>
<feature type="region of interest" description="Disordered" evidence="1">
    <location>
        <begin position="186"/>
        <end position="262"/>
    </location>
</feature>
<protein>
    <submittedName>
        <fullName evidence="2">Uncharacterized protein</fullName>
    </submittedName>
</protein>
<organism evidence="2 3">
    <name type="scientific">Rhizophagus irregularis</name>
    <dbReference type="NCBI Taxonomy" id="588596"/>
    <lineage>
        <taxon>Eukaryota</taxon>
        <taxon>Fungi</taxon>
        <taxon>Fungi incertae sedis</taxon>
        <taxon>Mucoromycota</taxon>
        <taxon>Glomeromycotina</taxon>
        <taxon>Glomeromycetes</taxon>
        <taxon>Glomerales</taxon>
        <taxon>Glomeraceae</taxon>
        <taxon>Rhizophagus</taxon>
    </lineage>
</organism>
<dbReference type="VEuPathDB" id="FungiDB:FUN_014202"/>
<dbReference type="VEuPathDB" id="FungiDB:RhiirA1_457140"/>
<comment type="caution">
    <text evidence="2">The sequence shown here is derived from an EMBL/GenBank/DDBJ whole genome shotgun (WGS) entry which is preliminary data.</text>
</comment>
<dbReference type="Proteomes" id="UP000234323">
    <property type="component" value="Unassembled WGS sequence"/>
</dbReference>
<feature type="compositionally biased region" description="Polar residues" evidence="1">
    <location>
        <begin position="247"/>
        <end position="261"/>
    </location>
</feature>
<evidence type="ECO:0000313" key="2">
    <source>
        <dbReference type="EMBL" id="PKY42328.1"/>
    </source>
</evidence>
<sequence>MNRSGSKFLNLREVLYSKEYGGESLVVSNSSDRNKLAVSALPGSFTNYPVKCCLAVGKNRVSVGEHSISMLVATVNILTNYPVKCCLAVGKNRVSNDKNSKAINHFWELQQIFQAENMYSEEKAYLRQKDKLNDLKDQINIEQTQHILNTTRETFSQNLKFQQTVIKQHLFGETNDEDSESIIGQKRNCGSAFPKNKGHESDSDDRERRYRQNSPQKRQCIEPIADAENNPFFESENNLDKEKAKSKSQYISSPENENTPLIHNDVEDESQQCNDDEVSLNSYDEDYYSNCELSEEVKRLDVNDALIRNIFLEVLHQFRSKDLESGKSIMDSNFLNGIIDITDSREGHDIAQQLMTHFSVCLEAPTNSESKSPNLERTFAIDTTIYIVNRLFRMHQDVLDRNWMEMLTADTKNHKIDGTLIVLKIRKKDHQTIGIVEFSRGKKAPDSKDVDDKKDVLKMVKSVNKPIINENVYKSEVETTPQKGKKAKRKGSVSA</sequence>
<dbReference type="VEuPathDB" id="FungiDB:RhiirA1_416477"/>
<name>A0A2I1G6Q8_9GLOM</name>
<evidence type="ECO:0000313" key="3">
    <source>
        <dbReference type="Proteomes" id="UP000234323"/>
    </source>
</evidence>
<gene>
    <name evidence="2" type="ORF">RhiirA4_456100</name>
</gene>